<dbReference type="InterPro" id="IPR002048">
    <property type="entry name" value="EF_hand_dom"/>
</dbReference>
<dbReference type="Pfam" id="PF13499">
    <property type="entry name" value="EF-hand_7"/>
    <property type="match status" value="1"/>
</dbReference>
<dbReference type="Pfam" id="PF13833">
    <property type="entry name" value="EF-hand_8"/>
    <property type="match status" value="1"/>
</dbReference>
<organism evidence="2 3">
    <name type="scientific">Actinoallomurus iriomotensis</name>
    <dbReference type="NCBI Taxonomy" id="478107"/>
    <lineage>
        <taxon>Bacteria</taxon>
        <taxon>Bacillati</taxon>
        <taxon>Actinomycetota</taxon>
        <taxon>Actinomycetes</taxon>
        <taxon>Streptosporangiales</taxon>
        <taxon>Thermomonosporaceae</taxon>
        <taxon>Actinoallomurus</taxon>
    </lineage>
</organism>
<feature type="domain" description="EF-hand" evidence="1">
    <location>
        <begin position="11"/>
        <end position="46"/>
    </location>
</feature>
<dbReference type="PROSITE" id="PS50222">
    <property type="entry name" value="EF_HAND_2"/>
    <property type="match status" value="2"/>
</dbReference>
<accession>A0A9W6SB05</accession>
<name>A0A9W6SB05_9ACTN</name>
<dbReference type="RefSeq" id="WP_285581092.1">
    <property type="nucleotide sequence ID" value="NZ_BSTK01000016.1"/>
</dbReference>
<gene>
    <name evidence="2" type="ORF">Airi02_082170</name>
</gene>
<protein>
    <submittedName>
        <fullName evidence="2">Calcium-binding protein</fullName>
    </submittedName>
</protein>
<evidence type="ECO:0000313" key="2">
    <source>
        <dbReference type="EMBL" id="GLY90288.1"/>
    </source>
</evidence>
<dbReference type="InterPro" id="IPR011992">
    <property type="entry name" value="EF-hand-dom_pair"/>
</dbReference>
<evidence type="ECO:0000313" key="3">
    <source>
        <dbReference type="Proteomes" id="UP001165074"/>
    </source>
</evidence>
<dbReference type="EMBL" id="BSTK01000016">
    <property type="protein sequence ID" value="GLY90288.1"/>
    <property type="molecule type" value="Genomic_DNA"/>
</dbReference>
<dbReference type="Proteomes" id="UP001165074">
    <property type="component" value="Unassembled WGS sequence"/>
</dbReference>
<dbReference type="GO" id="GO:0005509">
    <property type="term" value="F:calcium ion binding"/>
    <property type="evidence" value="ECO:0007669"/>
    <property type="project" value="InterPro"/>
</dbReference>
<proteinExistence type="predicted"/>
<sequence>MSHGSAQDGSGARERVLLRFRILDADGNGYLDESDFDRLAAEVLNAMGEPRESAKGQAVLDGHRRFWASLRATLDADADGRISREEYLAKLGDPGDAEQTVTDYATSIAALVDRDDDGYVERDDFLTCMTASGFPPAASATVFEELDPSGDGRIAVDHWAAAIVDWYRSERTDIPGHVLVAPTSDT</sequence>
<evidence type="ECO:0000259" key="1">
    <source>
        <dbReference type="PROSITE" id="PS50222"/>
    </source>
</evidence>
<dbReference type="SMART" id="SM00054">
    <property type="entry name" value="EFh"/>
    <property type="match status" value="3"/>
</dbReference>
<feature type="domain" description="EF-hand" evidence="1">
    <location>
        <begin position="100"/>
        <end position="135"/>
    </location>
</feature>
<dbReference type="AlphaFoldDB" id="A0A9W6SB05"/>
<dbReference type="InterPro" id="IPR018247">
    <property type="entry name" value="EF_Hand_1_Ca_BS"/>
</dbReference>
<dbReference type="Gene3D" id="1.10.238.10">
    <property type="entry name" value="EF-hand"/>
    <property type="match status" value="1"/>
</dbReference>
<dbReference type="SUPFAM" id="SSF47473">
    <property type="entry name" value="EF-hand"/>
    <property type="match status" value="1"/>
</dbReference>
<keyword evidence="3" id="KW-1185">Reference proteome</keyword>
<comment type="caution">
    <text evidence="2">The sequence shown here is derived from an EMBL/GenBank/DDBJ whole genome shotgun (WGS) entry which is preliminary data.</text>
</comment>
<dbReference type="PROSITE" id="PS00018">
    <property type="entry name" value="EF_HAND_1"/>
    <property type="match status" value="3"/>
</dbReference>
<reference evidence="2" key="1">
    <citation type="submission" date="2023-03" db="EMBL/GenBank/DDBJ databases">
        <title>Actinoallomurus iriomotensis NBRC 103684.</title>
        <authorList>
            <person name="Ichikawa N."/>
            <person name="Sato H."/>
            <person name="Tonouchi N."/>
        </authorList>
    </citation>
    <scope>NUCLEOTIDE SEQUENCE</scope>
    <source>
        <strain evidence="2">NBRC 103684</strain>
    </source>
</reference>